<reference evidence="2 4" key="1">
    <citation type="submission" date="2016-05" db="EMBL/GenBank/DDBJ databases">
        <title>Genome sequence of Pseudomonas stutzeri 273 and identification of the exopolysaccharide biosynthesis locus.</title>
        <authorList>
            <person name="Wu S."/>
            <person name="Sun C."/>
        </authorList>
    </citation>
    <scope>NUCLEOTIDE SEQUENCE [LARGE SCALE GENOMIC DNA]</scope>
    <source>
        <strain evidence="2 4">273</strain>
    </source>
</reference>
<feature type="region of interest" description="Disordered" evidence="1">
    <location>
        <begin position="38"/>
        <end position="73"/>
    </location>
</feature>
<dbReference type="Proteomes" id="UP000237068">
    <property type="component" value="Unassembled WGS sequence"/>
</dbReference>
<dbReference type="Proteomes" id="UP000077787">
    <property type="component" value="Chromosome"/>
</dbReference>
<evidence type="ECO:0000313" key="5">
    <source>
        <dbReference type="Proteomes" id="UP000237068"/>
    </source>
</evidence>
<gene>
    <name evidence="3" type="ORF">CXK91_06120</name>
    <name evidence="2" type="ORF">PS273GM_14430</name>
</gene>
<organism evidence="2 4">
    <name type="scientific">Stutzerimonas stutzeri</name>
    <name type="common">Pseudomonas stutzeri</name>
    <dbReference type="NCBI Taxonomy" id="316"/>
    <lineage>
        <taxon>Bacteria</taxon>
        <taxon>Pseudomonadati</taxon>
        <taxon>Pseudomonadota</taxon>
        <taxon>Gammaproteobacteria</taxon>
        <taxon>Pseudomonadales</taxon>
        <taxon>Pseudomonadaceae</taxon>
        <taxon>Stutzerimonas</taxon>
    </lineage>
</organism>
<name>A0A172WS48_STUST</name>
<dbReference type="EMBL" id="PPXG01000002">
    <property type="protein sequence ID" value="POH84141.1"/>
    <property type="molecule type" value="Genomic_DNA"/>
</dbReference>
<dbReference type="AlphaFoldDB" id="A0A172WS48"/>
<dbReference type="OrthoDB" id="9798629at2"/>
<reference evidence="3 5" key="2">
    <citation type="submission" date="2018-01" db="EMBL/GenBank/DDBJ databases">
        <title>Denitrification phenotypes of diverse strains of Pseudomonas stutzeri.</title>
        <authorList>
            <person name="Milligan D.A."/>
            <person name="Bergaust L."/>
            <person name="Bakken L.R."/>
            <person name="Frostegard A."/>
        </authorList>
    </citation>
    <scope>NUCLEOTIDE SEQUENCE [LARGE SCALE GENOMIC DNA]</scope>
    <source>
        <strain evidence="3 5">24a13</strain>
    </source>
</reference>
<dbReference type="EMBL" id="CP015641">
    <property type="protein sequence ID" value="ANF26263.1"/>
    <property type="molecule type" value="Genomic_DNA"/>
</dbReference>
<evidence type="ECO:0000313" key="4">
    <source>
        <dbReference type="Proteomes" id="UP000077787"/>
    </source>
</evidence>
<dbReference type="Gene3D" id="3.30.420.270">
    <property type="match status" value="1"/>
</dbReference>
<evidence type="ECO:0000256" key="1">
    <source>
        <dbReference type="SAM" id="MobiDB-lite"/>
    </source>
</evidence>
<evidence type="ECO:0000313" key="3">
    <source>
        <dbReference type="EMBL" id="POH84141.1"/>
    </source>
</evidence>
<evidence type="ECO:0000313" key="2">
    <source>
        <dbReference type="EMBL" id="ANF26263.1"/>
    </source>
</evidence>
<sequence>MKSIKPDSATLSITADRSVFWKDERMSDEQLAQWLHASAQRHPQPKDFMRGDRQAGLPARRPGDGGCAEVRAC</sequence>
<accession>A0A172WS48</accession>
<proteinExistence type="predicted"/>
<feature type="compositionally biased region" description="Basic and acidic residues" evidence="1">
    <location>
        <begin position="44"/>
        <end position="53"/>
    </location>
</feature>
<protein>
    <submittedName>
        <fullName evidence="2">Uncharacterized protein</fullName>
    </submittedName>
</protein>
<dbReference type="RefSeq" id="WP_009401140.1">
    <property type="nucleotide sequence ID" value="NZ_CAJFAG010000033.1"/>
</dbReference>